<protein>
    <submittedName>
        <fullName evidence="6">Uncharacterized protein</fullName>
    </submittedName>
</protein>
<dbReference type="Gene3D" id="3.20.20.370">
    <property type="entry name" value="Glycoside hydrolase/deacetylase"/>
    <property type="match status" value="1"/>
</dbReference>
<organism evidence="6">
    <name type="scientific">marine sediment metagenome</name>
    <dbReference type="NCBI Taxonomy" id="412755"/>
    <lineage>
        <taxon>unclassified sequences</taxon>
        <taxon>metagenomes</taxon>
        <taxon>ecological metagenomes</taxon>
    </lineage>
</organism>
<dbReference type="SUPFAM" id="SSF88713">
    <property type="entry name" value="Glycoside hydrolase/deacetylase"/>
    <property type="match status" value="1"/>
</dbReference>
<keyword evidence="5" id="KW-0119">Carbohydrate metabolism</keyword>
<dbReference type="InterPro" id="IPR006879">
    <property type="entry name" value="YdjC-like"/>
</dbReference>
<name>A0A0F9B4S7_9ZZZZ</name>
<evidence type="ECO:0000256" key="1">
    <source>
        <dbReference type="ARBA" id="ARBA00001946"/>
    </source>
</evidence>
<keyword evidence="3" id="KW-0378">Hydrolase</keyword>
<proteinExistence type="predicted"/>
<keyword evidence="2" id="KW-0479">Metal-binding</keyword>
<evidence type="ECO:0000256" key="2">
    <source>
        <dbReference type="ARBA" id="ARBA00022723"/>
    </source>
</evidence>
<dbReference type="InterPro" id="IPR011330">
    <property type="entry name" value="Glyco_hydro/deAcase_b/a-brl"/>
</dbReference>
<reference evidence="6" key="1">
    <citation type="journal article" date="2015" name="Nature">
        <title>Complex archaea that bridge the gap between prokaryotes and eukaryotes.</title>
        <authorList>
            <person name="Spang A."/>
            <person name="Saw J.H."/>
            <person name="Jorgensen S.L."/>
            <person name="Zaremba-Niedzwiedzka K."/>
            <person name="Martijn J."/>
            <person name="Lind A.E."/>
            <person name="van Eijk R."/>
            <person name="Schleper C."/>
            <person name="Guy L."/>
            <person name="Ettema T.J."/>
        </authorList>
    </citation>
    <scope>NUCLEOTIDE SEQUENCE</scope>
</reference>
<gene>
    <name evidence="6" type="ORF">LCGC14_2491190</name>
</gene>
<dbReference type="Pfam" id="PF04794">
    <property type="entry name" value="YdjC"/>
    <property type="match status" value="1"/>
</dbReference>
<feature type="non-terminal residue" evidence="6">
    <location>
        <position position="1"/>
    </location>
</feature>
<dbReference type="EMBL" id="LAZR01039491">
    <property type="protein sequence ID" value="KKL16874.1"/>
    <property type="molecule type" value="Genomic_DNA"/>
</dbReference>
<dbReference type="AlphaFoldDB" id="A0A0F9B4S7"/>
<comment type="cofactor">
    <cofactor evidence="1">
        <name>Mg(2+)</name>
        <dbReference type="ChEBI" id="CHEBI:18420"/>
    </cofactor>
</comment>
<evidence type="ECO:0000256" key="4">
    <source>
        <dbReference type="ARBA" id="ARBA00022842"/>
    </source>
</evidence>
<evidence type="ECO:0000256" key="3">
    <source>
        <dbReference type="ARBA" id="ARBA00022801"/>
    </source>
</evidence>
<dbReference type="GO" id="GO:0046872">
    <property type="term" value="F:metal ion binding"/>
    <property type="evidence" value="ECO:0007669"/>
    <property type="project" value="UniProtKB-KW"/>
</dbReference>
<comment type="caution">
    <text evidence="6">The sequence shown here is derived from an EMBL/GenBank/DDBJ whole genome shotgun (WGS) entry which is preliminary data.</text>
</comment>
<evidence type="ECO:0000256" key="5">
    <source>
        <dbReference type="ARBA" id="ARBA00023277"/>
    </source>
</evidence>
<sequence length="146" mass="18186">GTHFEWAVNFAKKTNMRIGLHLTLTQPSISFRKFLWRYFTGKIKRNWIYWEWDRQIKIFKGSLPLHRIDSHHGVHYFPACWRVLMLLMKKYKITLVRNPPRKICWFHPNIKIWISRNKAWLFWKINKQEPWTKPLPYKEEIWHLKE</sequence>
<dbReference type="GO" id="GO:0016787">
    <property type="term" value="F:hydrolase activity"/>
    <property type="evidence" value="ECO:0007669"/>
    <property type="project" value="UniProtKB-KW"/>
</dbReference>
<accession>A0A0F9B4S7</accession>
<dbReference type="GO" id="GO:0005975">
    <property type="term" value="P:carbohydrate metabolic process"/>
    <property type="evidence" value="ECO:0007669"/>
    <property type="project" value="InterPro"/>
</dbReference>
<keyword evidence="4" id="KW-0460">Magnesium</keyword>
<evidence type="ECO:0000313" key="6">
    <source>
        <dbReference type="EMBL" id="KKL16874.1"/>
    </source>
</evidence>